<dbReference type="GO" id="GO:0008757">
    <property type="term" value="F:S-adenosylmethionine-dependent methyltransferase activity"/>
    <property type="evidence" value="ECO:0007669"/>
    <property type="project" value="InterPro"/>
</dbReference>
<feature type="domain" description="Methyltransferase type 11" evidence="2">
    <location>
        <begin position="148"/>
        <end position="241"/>
    </location>
</feature>
<dbReference type="PANTHER" id="PTHR43861:SF1">
    <property type="entry name" value="TRANS-ACONITATE 2-METHYLTRANSFERASE"/>
    <property type="match status" value="1"/>
</dbReference>
<reference evidence="3 4" key="1">
    <citation type="submission" date="2015-09" db="EMBL/GenBank/DDBJ databases">
        <authorList>
            <person name="Jackson K.R."/>
            <person name="Lunt B.L."/>
            <person name="Fisher J.N.B."/>
            <person name="Gardner A.V."/>
            <person name="Bailey M.E."/>
            <person name="Deus L.M."/>
            <person name="Earl A.S."/>
            <person name="Gibby P.D."/>
            <person name="Hartmann K.A."/>
            <person name="Liu J.E."/>
            <person name="Manci A.M."/>
            <person name="Nielsen D.A."/>
            <person name="Solomon M.B."/>
            <person name="Breakwell D.P."/>
            <person name="Burnett S.H."/>
            <person name="Grose J.H."/>
        </authorList>
    </citation>
    <scope>NUCLEOTIDE SEQUENCE [LARGE SCALE GENOMIC DNA]</scope>
    <source>
        <strain evidence="3 4">16</strain>
    </source>
</reference>
<dbReference type="PANTHER" id="PTHR43861">
    <property type="entry name" value="TRANS-ACONITATE 2-METHYLTRANSFERASE-RELATED"/>
    <property type="match status" value="1"/>
</dbReference>
<dbReference type="AlphaFoldDB" id="A0A0P6VMF1"/>
<feature type="repeat" description="TPR" evidence="1">
    <location>
        <begin position="47"/>
        <end position="80"/>
    </location>
</feature>
<dbReference type="PROSITE" id="PS50005">
    <property type="entry name" value="TPR"/>
    <property type="match status" value="1"/>
</dbReference>
<accession>A0A0P6VMF1</accession>
<dbReference type="STRING" id="665126.ABB55_09755"/>
<sequence length="306" mass="31611">MQTTFLSSGDLIADRRYDYAEALAEAGDAAAAADLYAQALEIAPHWVAAWFALGRARADAGDRDGAAAAFARAAELDPEDRLGAALHAARLAGTSPAAPPAGYVRALFDGYAEDFDAALVGRLGYRAPVAIAAALEAVAPGRRHAAALDLGCGTGLMAEAVRDRVDRIDGVDLSERMVARARAKGLYADLAVGDVVEALAARAPGALDLVLAADVFCYLGDLNPVLAAAARAMAPGGLLAFTVEWDEAAGGDPGYRLRDSLRYGHGRDHVVAGAAAAGLVPVTLEAVDLRRDRGETIRGLLAVLAR</sequence>
<proteinExistence type="predicted"/>
<protein>
    <recommendedName>
        <fullName evidence="2">Methyltransferase type 11 domain-containing protein</fullName>
    </recommendedName>
</protein>
<dbReference type="CDD" id="cd02440">
    <property type="entry name" value="AdoMet_MTases"/>
    <property type="match status" value="1"/>
</dbReference>
<dbReference type="InterPro" id="IPR011990">
    <property type="entry name" value="TPR-like_helical_dom_sf"/>
</dbReference>
<name>A0A0P6VMF1_9HYPH</name>
<dbReference type="InterPro" id="IPR019734">
    <property type="entry name" value="TPR_rpt"/>
</dbReference>
<comment type="caution">
    <text evidence="3">The sequence shown here is derived from an EMBL/GenBank/DDBJ whole genome shotgun (WGS) entry which is preliminary data.</text>
</comment>
<dbReference type="InterPro" id="IPR029063">
    <property type="entry name" value="SAM-dependent_MTases_sf"/>
</dbReference>
<dbReference type="Pfam" id="PF14559">
    <property type="entry name" value="TPR_19"/>
    <property type="match status" value="1"/>
</dbReference>
<dbReference type="EMBL" id="LJYW01000001">
    <property type="protein sequence ID" value="KPL52472.1"/>
    <property type="molecule type" value="Genomic_DNA"/>
</dbReference>
<evidence type="ECO:0000313" key="4">
    <source>
        <dbReference type="Proteomes" id="UP000048984"/>
    </source>
</evidence>
<dbReference type="Gene3D" id="1.25.40.10">
    <property type="entry name" value="Tetratricopeptide repeat domain"/>
    <property type="match status" value="1"/>
</dbReference>
<gene>
    <name evidence="3" type="ORF">ABB55_09755</name>
</gene>
<dbReference type="SUPFAM" id="SSF53335">
    <property type="entry name" value="S-adenosyl-L-methionine-dependent methyltransferases"/>
    <property type="match status" value="1"/>
</dbReference>
<reference evidence="3 4" key="2">
    <citation type="submission" date="2015-10" db="EMBL/GenBank/DDBJ databases">
        <title>Draft Genome Sequence of Prosthecomicrobium hirschii ATCC 27832.</title>
        <authorList>
            <person name="Daniel J."/>
            <person name="Givan S.A."/>
            <person name="Brun Y.V."/>
            <person name="Brown P.J."/>
        </authorList>
    </citation>
    <scope>NUCLEOTIDE SEQUENCE [LARGE SCALE GENOMIC DNA]</scope>
    <source>
        <strain evidence="3 4">16</strain>
    </source>
</reference>
<organism evidence="3 4">
    <name type="scientific">Prosthecodimorpha hirschii</name>
    <dbReference type="NCBI Taxonomy" id="665126"/>
    <lineage>
        <taxon>Bacteria</taxon>
        <taxon>Pseudomonadati</taxon>
        <taxon>Pseudomonadota</taxon>
        <taxon>Alphaproteobacteria</taxon>
        <taxon>Hyphomicrobiales</taxon>
        <taxon>Ancalomicrobiaceae</taxon>
        <taxon>Prosthecodimorpha</taxon>
    </lineage>
</organism>
<evidence type="ECO:0000313" key="3">
    <source>
        <dbReference type="EMBL" id="KPL52472.1"/>
    </source>
</evidence>
<keyword evidence="1" id="KW-0802">TPR repeat</keyword>
<dbReference type="RefSeq" id="WP_054358635.1">
    <property type="nucleotide sequence ID" value="NZ_LJYW01000001.1"/>
</dbReference>
<dbReference type="SMART" id="SM00028">
    <property type="entry name" value="TPR"/>
    <property type="match status" value="2"/>
</dbReference>
<dbReference type="SUPFAM" id="SSF48452">
    <property type="entry name" value="TPR-like"/>
    <property type="match status" value="1"/>
</dbReference>
<keyword evidence="4" id="KW-1185">Reference proteome</keyword>
<dbReference type="Pfam" id="PF08241">
    <property type="entry name" value="Methyltransf_11"/>
    <property type="match status" value="1"/>
</dbReference>
<evidence type="ECO:0000259" key="2">
    <source>
        <dbReference type="Pfam" id="PF08241"/>
    </source>
</evidence>
<evidence type="ECO:0000256" key="1">
    <source>
        <dbReference type="PROSITE-ProRule" id="PRU00339"/>
    </source>
</evidence>
<dbReference type="InterPro" id="IPR013216">
    <property type="entry name" value="Methyltransf_11"/>
</dbReference>
<dbReference type="Gene3D" id="3.40.50.150">
    <property type="entry name" value="Vaccinia Virus protein VP39"/>
    <property type="match status" value="1"/>
</dbReference>
<dbReference type="Proteomes" id="UP000048984">
    <property type="component" value="Unassembled WGS sequence"/>
</dbReference>